<sequence length="145" mass="16951">MGVSKFQDYTPSERFYCPFDDGEDDNENTAPVGSYGGPAALYSASNEQRDVNNVQLRVRGGEEQTTSSNRRLSCISREQLSAAAAERRRESLKAQAMQRLVDKRMRHEQIVRHMREEKIREDRCRRQKLLERRHMRISHVVLKEL</sequence>
<dbReference type="AlphaFoldDB" id="A0A388KQK9"/>
<name>A0A388KQK9_CHABU</name>
<dbReference type="Gramene" id="GBG72344">
    <property type="protein sequence ID" value="GBG72344"/>
    <property type="gene ID" value="CBR_g11922"/>
</dbReference>
<evidence type="ECO:0000256" key="1">
    <source>
        <dbReference type="SAM" id="Coils"/>
    </source>
</evidence>
<reference evidence="3 4" key="1">
    <citation type="journal article" date="2018" name="Cell">
        <title>The Chara Genome: Secondary Complexity and Implications for Plant Terrestrialization.</title>
        <authorList>
            <person name="Nishiyama T."/>
            <person name="Sakayama H."/>
            <person name="Vries J.D."/>
            <person name="Buschmann H."/>
            <person name="Saint-Marcoux D."/>
            <person name="Ullrich K.K."/>
            <person name="Haas F.B."/>
            <person name="Vanderstraeten L."/>
            <person name="Becker D."/>
            <person name="Lang D."/>
            <person name="Vosolsobe S."/>
            <person name="Rombauts S."/>
            <person name="Wilhelmsson P.K.I."/>
            <person name="Janitza P."/>
            <person name="Kern R."/>
            <person name="Heyl A."/>
            <person name="Rumpler F."/>
            <person name="Villalobos L.I.A.C."/>
            <person name="Clay J.M."/>
            <person name="Skokan R."/>
            <person name="Toyoda A."/>
            <person name="Suzuki Y."/>
            <person name="Kagoshima H."/>
            <person name="Schijlen E."/>
            <person name="Tajeshwar N."/>
            <person name="Catarino B."/>
            <person name="Hetherington A.J."/>
            <person name="Saltykova A."/>
            <person name="Bonnot C."/>
            <person name="Breuninger H."/>
            <person name="Symeonidi A."/>
            <person name="Radhakrishnan G.V."/>
            <person name="Van Nieuwerburgh F."/>
            <person name="Deforce D."/>
            <person name="Chang C."/>
            <person name="Karol K.G."/>
            <person name="Hedrich R."/>
            <person name="Ulvskov P."/>
            <person name="Glockner G."/>
            <person name="Delwiche C.F."/>
            <person name="Petrasek J."/>
            <person name="Van de Peer Y."/>
            <person name="Friml J."/>
            <person name="Beilby M."/>
            <person name="Dolan L."/>
            <person name="Kohara Y."/>
            <person name="Sugano S."/>
            <person name="Fujiyama A."/>
            <person name="Delaux P.-M."/>
            <person name="Quint M."/>
            <person name="TheiBen G."/>
            <person name="Hagemann M."/>
            <person name="Harholt J."/>
            <person name="Dunand C."/>
            <person name="Zachgo S."/>
            <person name="Langdale J."/>
            <person name="Maumus F."/>
            <person name="Straeten D.V.D."/>
            <person name="Gould S.B."/>
            <person name="Rensing S.A."/>
        </authorList>
    </citation>
    <scope>NUCLEOTIDE SEQUENCE [LARGE SCALE GENOMIC DNA]</scope>
    <source>
        <strain evidence="3 4">S276</strain>
    </source>
</reference>
<dbReference type="Proteomes" id="UP000265515">
    <property type="component" value="Unassembled WGS sequence"/>
</dbReference>
<gene>
    <name evidence="3" type="ORF">CBR_g11922</name>
</gene>
<accession>A0A388KQK9</accession>
<organism evidence="3 4">
    <name type="scientific">Chara braunii</name>
    <name type="common">Braun's stonewort</name>
    <dbReference type="NCBI Taxonomy" id="69332"/>
    <lineage>
        <taxon>Eukaryota</taxon>
        <taxon>Viridiplantae</taxon>
        <taxon>Streptophyta</taxon>
        <taxon>Charophyceae</taxon>
        <taxon>Charales</taxon>
        <taxon>Characeae</taxon>
        <taxon>Chara</taxon>
    </lineage>
</organism>
<protein>
    <submittedName>
        <fullName evidence="3">Uncharacterized protein</fullName>
    </submittedName>
</protein>
<keyword evidence="1" id="KW-0175">Coiled coil</keyword>
<feature type="region of interest" description="Disordered" evidence="2">
    <location>
        <begin position="1"/>
        <end position="40"/>
    </location>
</feature>
<evidence type="ECO:0000313" key="4">
    <source>
        <dbReference type="Proteomes" id="UP000265515"/>
    </source>
</evidence>
<dbReference type="EMBL" id="BFEA01000163">
    <property type="protein sequence ID" value="GBG72344.1"/>
    <property type="molecule type" value="Genomic_DNA"/>
</dbReference>
<evidence type="ECO:0000313" key="3">
    <source>
        <dbReference type="EMBL" id="GBG72344.1"/>
    </source>
</evidence>
<keyword evidence="4" id="KW-1185">Reference proteome</keyword>
<proteinExistence type="predicted"/>
<feature type="coiled-coil region" evidence="1">
    <location>
        <begin position="75"/>
        <end position="117"/>
    </location>
</feature>
<comment type="caution">
    <text evidence="3">The sequence shown here is derived from an EMBL/GenBank/DDBJ whole genome shotgun (WGS) entry which is preliminary data.</text>
</comment>
<evidence type="ECO:0000256" key="2">
    <source>
        <dbReference type="SAM" id="MobiDB-lite"/>
    </source>
</evidence>